<sequence length="171" mass="18989">MDVHKVDEADENCEVSAIVQKLNEIVASIEENSSVPKDAQEPQEPVEATKELLLKTLASAPAGDDAKVNEIKAQIESFQDEKINKLQLHVNSAIKKYEDILNTLALYNSRLVKASNLISEQVFKRTTPKDYIKLIQVCSTFIPLARGHMMSKARVYALVGNASGEHNRLSL</sequence>
<protein>
    <submittedName>
        <fullName evidence="1">Uncharacterized protein</fullName>
    </submittedName>
</protein>
<proteinExistence type="predicted"/>
<organism evidence="1 2">
    <name type="scientific">Theileria equi strain WA</name>
    <dbReference type="NCBI Taxonomy" id="1537102"/>
    <lineage>
        <taxon>Eukaryota</taxon>
        <taxon>Sar</taxon>
        <taxon>Alveolata</taxon>
        <taxon>Apicomplexa</taxon>
        <taxon>Aconoidasida</taxon>
        <taxon>Piroplasmida</taxon>
        <taxon>Theileriidae</taxon>
        <taxon>Theileria</taxon>
    </lineage>
</organism>
<dbReference type="EMBL" id="CP001670">
    <property type="protein sequence ID" value="AFZ80698.1"/>
    <property type="molecule type" value="Genomic_DNA"/>
</dbReference>
<dbReference type="Proteomes" id="UP000031512">
    <property type="component" value="Chromosome 3"/>
</dbReference>
<gene>
    <name evidence="1" type="ORF">BEWA_001050</name>
</gene>
<name>L0AZK4_THEEQ</name>
<dbReference type="KEGG" id="beq:BEWA_001050"/>
<reference evidence="1 2" key="1">
    <citation type="journal article" date="2012" name="BMC Genomics">
        <title>Comparative genomic analysis and phylogenetic position of Theileria equi.</title>
        <authorList>
            <person name="Kappmeyer L.S."/>
            <person name="Thiagarajan M."/>
            <person name="Herndon D.R."/>
            <person name="Ramsay J.D."/>
            <person name="Caler E."/>
            <person name="Djikeng A."/>
            <person name="Gillespie J.J."/>
            <person name="Lau A.O."/>
            <person name="Roalson E.H."/>
            <person name="Silva J.C."/>
            <person name="Silva M.G."/>
            <person name="Suarez C.E."/>
            <person name="Ueti M.W."/>
            <person name="Nene V.M."/>
            <person name="Mealey R.H."/>
            <person name="Knowles D.P."/>
            <person name="Brayton K.A."/>
        </authorList>
    </citation>
    <scope>NUCLEOTIDE SEQUENCE [LARGE SCALE GENOMIC DNA]</scope>
    <source>
        <strain evidence="1 2">WA</strain>
    </source>
</reference>
<dbReference type="RefSeq" id="XP_004830364.1">
    <property type="nucleotide sequence ID" value="XM_004830307.1"/>
</dbReference>
<dbReference type="AlphaFoldDB" id="L0AZK4"/>
<accession>L0AZK4</accession>
<keyword evidence="2" id="KW-1185">Reference proteome</keyword>
<dbReference type="GeneID" id="15805505"/>
<dbReference type="VEuPathDB" id="PiroplasmaDB:BEWA_001050"/>
<evidence type="ECO:0000313" key="2">
    <source>
        <dbReference type="Proteomes" id="UP000031512"/>
    </source>
</evidence>
<evidence type="ECO:0000313" key="1">
    <source>
        <dbReference type="EMBL" id="AFZ80698.1"/>
    </source>
</evidence>